<dbReference type="GO" id="GO:0008381">
    <property type="term" value="F:mechanosensitive monoatomic ion channel activity"/>
    <property type="evidence" value="ECO:0007669"/>
    <property type="project" value="InterPro"/>
</dbReference>
<dbReference type="InterPro" id="IPR010920">
    <property type="entry name" value="LSM_dom_sf"/>
</dbReference>
<evidence type="ECO:0000256" key="4">
    <source>
        <dbReference type="ARBA" id="ARBA00022475"/>
    </source>
</evidence>
<dbReference type="Gene3D" id="1.10.287.1260">
    <property type="match status" value="1"/>
</dbReference>
<dbReference type="SUPFAM" id="SSF50182">
    <property type="entry name" value="Sm-like ribonucleoproteins"/>
    <property type="match status" value="1"/>
</dbReference>
<evidence type="ECO:0000313" key="11">
    <source>
        <dbReference type="Proteomes" id="UP000501868"/>
    </source>
</evidence>
<keyword evidence="5 8" id="KW-0812">Transmembrane</keyword>
<dbReference type="Gene3D" id="3.30.70.100">
    <property type="match status" value="1"/>
</dbReference>
<feature type="domain" description="Mechanosensitive ion channel MscS" evidence="9">
    <location>
        <begin position="101"/>
        <end position="165"/>
    </location>
</feature>
<organism evidence="10 11">
    <name type="scientific">Priestia megaterium</name>
    <name type="common">Bacillus megaterium</name>
    <dbReference type="NCBI Taxonomy" id="1404"/>
    <lineage>
        <taxon>Bacteria</taxon>
        <taxon>Bacillati</taxon>
        <taxon>Bacillota</taxon>
        <taxon>Bacilli</taxon>
        <taxon>Bacillales</taxon>
        <taxon>Bacillaceae</taxon>
        <taxon>Priestia</taxon>
    </lineage>
</organism>
<accession>A0A6H1NYR1</accession>
<dbReference type="Pfam" id="PF00924">
    <property type="entry name" value="MS_channel_2nd"/>
    <property type="match status" value="1"/>
</dbReference>
<keyword evidence="6 8" id="KW-1133">Transmembrane helix</keyword>
<evidence type="ECO:0000256" key="3">
    <source>
        <dbReference type="ARBA" id="ARBA00008017"/>
    </source>
</evidence>
<comment type="subcellular location">
    <subcellularLocation>
        <location evidence="2">Cell membrane</location>
    </subcellularLocation>
    <subcellularLocation>
        <location evidence="1">Membrane</location>
        <topology evidence="1">Multi-pass membrane protein</topology>
    </subcellularLocation>
</comment>
<evidence type="ECO:0000256" key="5">
    <source>
        <dbReference type="ARBA" id="ARBA00022692"/>
    </source>
</evidence>
<keyword evidence="7 8" id="KW-0472">Membrane</keyword>
<evidence type="ECO:0000256" key="2">
    <source>
        <dbReference type="ARBA" id="ARBA00004236"/>
    </source>
</evidence>
<dbReference type="AlphaFoldDB" id="A0A6H1NYR1"/>
<dbReference type="InterPro" id="IPR023408">
    <property type="entry name" value="MscS_beta-dom_sf"/>
</dbReference>
<dbReference type="EMBL" id="CP051128">
    <property type="protein sequence ID" value="QIZ06211.1"/>
    <property type="molecule type" value="Genomic_DNA"/>
</dbReference>
<protein>
    <submittedName>
        <fullName evidence="10">Mechanosensitive ion channel family protein</fullName>
    </submittedName>
</protein>
<evidence type="ECO:0000256" key="6">
    <source>
        <dbReference type="ARBA" id="ARBA00022989"/>
    </source>
</evidence>
<feature type="transmembrane region" description="Helical" evidence="8">
    <location>
        <begin position="83"/>
        <end position="102"/>
    </location>
</feature>
<dbReference type="Proteomes" id="UP000501868">
    <property type="component" value="Chromosome"/>
</dbReference>
<reference evidence="10 11" key="1">
    <citation type="submission" date="2020-04" db="EMBL/GenBank/DDBJ databases">
        <title>Genome-Wide Identification of 5-Methylcytosine Sites in Bacterial Genomes By High-Throughput Sequencing of MspJI Restriction Fragments.</title>
        <authorList>
            <person name="Wu V."/>
        </authorList>
    </citation>
    <scope>NUCLEOTIDE SEQUENCE [LARGE SCALE GENOMIC DNA]</scope>
    <source>
        <strain evidence="10 11">S2</strain>
    </source>
</reference>
<evidence type="ECO:0000256" key="1">
    <source>
        <dbReference type="ARBA" id="ARBA00004141"/>
    </source>
</evidence>
<dbReference type="GO" id="GO:0005886">
    <property type="term" value="C:plasma membrane"/>
    <property type="evidence" value="ECO:0007669"/>
    <property type="project" value="UniProtKB-SubCell"/>
</dbReference>
<evidence type="ECO:0000256" key="8">
    <source>
        <dbReference type="SAM" id="Phobius"/>
    </source>
</evidence>
<name>A0A6H1NYR1_PRIMG</name>
<dbReference type="PANTHER" id="PTHR30460:SF1">
    <property type="entry name" value="MECHANOSENSITIVE ION CHANNEL"/>
    <property type="match status" value="1"/>
</dbReference>
<proteinExistence type="inferred from homology"/>
<dbReference type="InterPro" id="IPR006685">
    <property type="entry name" value="MscS_channel_2nd"/>
</dbReference>
<keyword evidence="4" id="KW-1003">Cell membrane</keyword>
<dbReference type="SUPFAM" id="SSF82861">
    <property type="entry name" value="Mechanosensitive channel protein MscS (YggB), transmembrane region"/>
    <property type="match status" value="1"/>
</dbReference>
<evidence type="ECO:0000259" key="9">
    <source>
        <dbReference type="Pfam" id="PF00924"/>
    </source>
</evidence>
<dbReference type="InterPro" id="IPR045276">
    <property type="entry name" value="YbiO_bact"/>
</dbReference>
<comment type="similarity">
    <text evidence="3">Belongs to the MscS (TC 1.A.23) family.</text>
</comment>
<dbReference type="Gene3D" id="2.30.30.60">
    <property type="match status" value="1"/>
</dbReference>
<evidence type="ECO:0000256" key="7">
    <source>
        <dbReference type="ARBA" id="ARBA00023136"/>
    </source>
</evidence>
<feature type="transmembrane region" description="Helical" evidence="8">
    <location>
        <begin position="59"/>
        <end position="77"/>
    </location>
</feature>
<sequence>MMDWMELLHHYKLISILIAAVIARVIVFIINKTVHNFFLKTHFIEERKEQTIESMIRSLTKYTVTISFIFFAISQYVSNFGRILAGAGVVGVIVGFGAQSLIKDILSGIFLIYEKQLHKGDFITINNTFNGTVVDIGLRFLKIREWSGKVLTISNGEVKQIHNFNIDQMRVIERVVVSYRENPERVFEILEIACEKMNEIHKPCLKLDHSNCAIEPFKVYGMTTINSGYRGIEYTVTGLVDDAYYWDAAKGARRIIAQTLFDYEIKLAEDTMLLREVENALLRERH</sequence>
<dbReference type="PANTHER" id="PTHR30460">
    <property type="entry name" value="MODERATE CONDUCTANCE MECHANOSENSITIVE CHANNEL YBIO"/>
    <property type="match status" value="1"/>
</dbReference>
<evidence type="ECO:0000313" key="10">
    <source>
        <dbReference type="EMBL" id="QIZ06211.1"/>
    </source>
</evidence>
<gene>
    <name evidence="10" type="ORF">HFZ78_05305</name>
</gene>
<dbReference type="InterPro" id="IPR011014">
    <property type="entry name" value="MscS_channel_TM-2"/>
</dbReference>
<feature type="transmembrane region" description="Helical" evidence="8">
    <location>
        <begin position="12"/>
        <end position="38"/>
    </location>
</feature>
<reference evidence="10 11" key="2">
    <citation type="submission" date="2020-04" db="EMBL/GenBank/DDBJ databases">
        <authorList>
            <person name="Fomenkov A."/>
            <person name="Anton B.P."/>
            <person name="Roberts R.J."/>
        </authorList>
    </citation>
    <scope>NUCLEOTIDE SEQUENCE [LARGE SCALE GENOMIC DNA]</scope>
    <source>
        <strain evidence="10 11">S2</strain>
    </source>
</reference>